<dbReference type="EMBL" id="BKCP01008404">
    <property type="protein sequence ID" value="GER49022.1"/>
    <property type="molecule type" value="Genomic_DNA"/>
</dbReference>
<dbReference type="Proteomes" id="UP000325081">
    <property type="component" value="Unassembled WGS sequence"/>
</dbReference>
<organism evidence="2 3">
    <name type="scientific">Striga asiatica</name>
    <name type="common">Asiatic witchweed</name>
    <name type="synonym">Buchnera asiatica</name>
    <dbReference type="NCBI Taxonomy" id="4170"/>
    <lineage>
        <taxon>Eukaryota</taxon>
        <taxon>Viridiplantae</taxon>
        <taxon>Streptophyta</taxon>
        <taxon>Embryophyta</taxon>
        <taxon>Tracheophyta</taxon>
        <taxon>Spermatophyta</taxon>
        <taxon>Magnoliopsida</taxon>
        <taxon>eudicotyledons</taxon>
        <taxon>Gunneridae</taxon>
        <taxon>Pentapetalae</taxon>
        <taxon>asterids</taxon>
        <taxon>lamiids</taxon>
        <taxon>Lamiales</taxon>
        <taxon>Orobanchaceae</taxon>
        <taxon>Buchnereae</taxon>
        <taxon>Striga</taxon>
    </lineage>
</organism>
<comment type="caution">
    <text evidence="2">The sequence shown here is derived from an EMBL/GenBank/DDBJ whole genome shotgun (WGS) entry which is preliminary data.</text>
</comment>
<feature type="region of interest" description="Disordered" evidence="1">
    <location>
        <begin position="1"/>
        <end position="87"/>
    </location>
</feature>
<dbReference type="OrthoDB" id="1747560at2759"/>
<feature type="compositionally biased region" description="Polar residues" evidence="1">
    <location>
        <begin position="1"/>
        <end position="22"/>
    </location>
</feature>
<proteinExistence type="predicted"/>
<sequence length="248" mass="27422">NLISSNAVMTTSSSRGISNSPFYRQRLSSPYSSTSSSSLKKGRSLPRSNSTSAMSLYGGSCGEGYGSRSMTAGQDRGDYPRSPAMVLPSGRRAHGPWIVVRERRIPFHEREYHRGDEVSGDKIVRNESMLIILNVEDHTEKRNDDISKAGSTITETTQAGELLVDEVTVSNHMDLLVEQVKILAGEIAFRTSTIKRLLQHKQNEEKPRDIGLHEVVLVIPWLTSEEGDQISPGIIPLAIKDVFSIIQD</sequence>
<feature type="non-terminal residue" evidence="2">
    <location>
        <position position="248"/>
    </location>
</feature>
<keyword evidence="3" id="KW-1185">Reference proteome</keyword>
<feature type="compositionally biased region" description="Low complexity" evidence="1">
    <location>
        <begin position="26"/>
        <end position="39"/>
    </location>
</feature>
<feature type="non-terminal residue" evidence="2">
    <location>
        <position position="1"/>
    </location>
</feature>
<evidence type="ECO:0000256" key="1">
    <source>
        <dbReference type="SAM" id="MobiDB-lite"/>
    </source>
</evidence>
<protein>
    <submittedName>
        <fullName evidence="2">Kinesin-related protein</fullName>
    </submittedName>
</protein>
<reference evidence="3" key="1">
    <citation type="journal article" date="2019" name="Curr. Biol.">
        <title>Genome Sequence of Striga asiatica Provides Insight into the Evolution of Plant Parasitism.</title>
        <authorList>
            <person name="Yoshida S."/>
            <person name="Kim S."/>
            <person name="Wafula E.K."/>
            <person name="Tanskanen J."/>
            <person name="Kim Y.M."/>
            <person name="Honaas L."/>
            <person name="Yang Z."/>
            <person name="Spallek T."/>
            <person name="Conn C.E."/>
            <person name="Ichihashi Y."/>
            <person name="Cheong K."/>
            <person name="Cui S."/>
            <person name="Der J.P."/>
            <person name="Gundlach H."/>
            <person name="Jiao Y."/>
            <person name="Hori C."/>
            <person name="Ishida J.K."/>
            <person name="Kasahara H."/>
            <person name="Kiba T."/>
            <person name="Kim M.S."/>
            <person name="Koo N."/>
            <person name="Laohavisit A."/>
            <person name="Lee Y.H."/>
            <person name="Lumba S."/>
            <person name="McCourt P."/>
            <person name="Mortimer J.C."/>
            <person name="Mutuku J.M."/>
            <person name="Nomura T."/>
            <person name="Sasaki-Sekimoto Y."/>
            <person name="Seto Y."/>
            <person name="Wang Y."/>
            <person name="Wakatake T."/>
            <person name="Sakakibara H."/>
            <person name="Demura T."/>
            <person name="Yamaguchi S."/>
            <person name="Yoneyama K."/>
            <person name="Manabe R.I."/>
            <person name="Nelson D.C."/>
            <person name="Schulman A.H."/>
            <person name="Timko M.P."/>
            <person name="dePamphilis C.W."/>
            <person name="Choi D."/>
            <person name="Shirasu K."/>
        </authorList>
    </citation>
    <scope>NUCLEOTIDE SEQUENCE [LARGE SCALE GENOMIC DNA]</scope>
    <source>
        <strain evidence="3">cv. UVA1</strain>
    </source>
</reference>
<evidence type="ECO:0000313" key="3">
    <source>
        <dbReference type="Proteomes" id="UP000325081"/>
    </source>
</evidence>
<evidence type="ECO:0000313" key="2">
    <source>
        <dbReference type="EMBL" id="GER49022.1"/>
    </source>
</evidence>
<name>A0A5A7QVU4_STRAF</name>
<dbReference type="AlphaFoldDB" id="A0A5A7QVU4"/>
<gene>
    <name evidence="2" type="ORF">STAS_26235</name>
</gene>
<accession>A0A5A7QVU4</accession>